<protein>
    <submittedName>
        <fullName evidence="6">DNA-binding transcriptional regulator, MarR family</fullName>
    </submittedName>
</protein>
<evidence type="ECO:0000256" key="4">
    <source>
        <dbReference type="SAM" id="MobiDB-lite"/>
    </source>
</evidence>
<dbReference type="PANTHER" id="PTHR42756">
    <property type="entry name" value="TRANSCRIPTIONAL REGULATOR, MARR"/>
    <property type="match status" value="1"/>
</dbReference>
<evidence type="ECO:0000259" key="5">
    <source>
        <dbReference type="PROSITE" id="PS50995"/>
    </source>
</evidence>
<dbReference type="InterPro" id="IPR019885">
    <property type="entry name" value="Tscrpt_reg_HTH_AsnC-type_CS"/>
</dbReference>
<keyword evidence="2 6" id="KW-0238">DNA-binding</keyword>
<evidence type="ECO:0000256" key="3">
    <source>
        <dbReference type="ARBA" id="ARBA00023163"/>
    </source>
</evidence>
<dbReference type="GO" id="GO:0003700">
    <property type="term" value="F:DNA-binding transcription factor activity"/>
    <property type="evidence" value="ECO:0007669"/>
    <property type="project" value="InterPro"/>
</dbReference>
<keyword evidence="3" id="KW-0804">Transcription</keyword>
<dbReference type="PROSITE" id="PS01117">
    <property type="entry name" value="HTH_MARR_1"/>
    <property type="match status" value="1"/>
</dbReference>
<dbReference type="SMART" id="SM00347">
    <property type="entry name" value="HTH_MARR"/>
    <property type="match status" value="1"/>
</dbReference>
<dbReference type="InterPro" id="IPR011991">
    <property type="entry name" value="ArsR-like_HTH"/>
</dbReference>
<name>A0A1I2HUM9_9ACTN</name>
<evidence type="ECO:0000313" key="7">
    <source>
        <dbReference type="Proteomes" id="UP000181942"/>
    </source>
</evidence>
<keyword evidence="1" id="KW-0805">Transcription regulation</keyword>
<sequence length="209" mass="22746">MEDVMAGDVKAGDAKVEQAKSARGQASAADSVDRHVAVWAKELDWMDPVKEEIFVRLAILARHAAQARRDVLDSDGLQHWQFKVLLMLRRLGPPYAASPSQLADMLGLTRGALSARLGPLEEEGLIARTHHTADRRRVEVRITDAGYAAFEQHAVSEDRGENALLAVLTPAEKRTLADLLRKLVVAAEAAASASDPSRPSPRRSRSGES</sequence>
<feature type="compositionally biased region" description="Low complexity" evidence="4">
    <location>
        <begin position="188"/>
        <end position="197"/>
    </location>
</feature>
<dbReference type="RefSeq" id="WP_256258205.1">
    <property type="nucleotide sequence ID" value="NZ_FONR01000005.1"/>
</dbReference>
<dbReference type="PROSITE" id="PS00519">
    <property type="entry name" value="HTH_ASNC_1"/>
    <property type="match status" value="1"/>
</dbReference>
<feature type="domain" description="HTH marR-type" evidence="5">
    <location>
        <begin position="50"/>
        <end position="185"/>
    </location>
</feature>
<reference evidence="6 7" key="1">
    <citation type="submission" date="2016-10" db="EMBL/GenBank/DDBJ databases">
        <authorList>
            <person name="de Groot N.N."/>
        </authorList>
    </citation>
    <scope>NUCLEOTIDE SEQUENCE [LARGE SCALE GENOMIC DNA]</scope>
    <source>
        <strain evidence="6 7">OK461</strain>
    </source>
</reference>
<dbReference type="EMBL" id="FONR01000005">
    <property type="protein sequence ID" value="SFF33492.1"/>
    <property type="molecule type" value="Genomic_DNA"/>
</dbReference>
<dbReference type="InterPro" id="IPR000835">
    <property type="entry name" value="HTH_MarR-typ"/>
</dbReference>
<dbReference type="PANTHER" id="PTHR42756:SF1">
    <property type="entry name" value="TRANSCRIPTIONAL REPRESSOR OF EMRAB OPERON"/>
    <property type="match status" value="1"/>
</dbReference>
<dbReference type="InterPro" id="IPR036388">
    <property type="entry name" value="WH-like_DNA-bd_sf"/>
</dbReference>
<feature type="region of interest" description="Disordered" evidence="4">
    <location>
        <begin position="188"/>
        <end position="209"/>
    </location>
</feature>
<gene>
    <name evidence="6" type="ORF">SAMN02787118_105425</name>
</gene>
<feature type="compositionally biased region" description="Basic residues" evidence="4">
    <location>
        <begin position="200"/>
        <end position="209"/>
    </location>
</feature>
<evidence type="ECO:0000313" key="6">
    <source>
        <dbReference type="EMBL" id="SFF33492.1"/>
    </source>
</evidence>
<dbReference type="Pfam" id="PF12802">
    <property type="entry name" value="MarR_2"/>
    <property type="match status" value="1"/>
</dbReference>
<dbReference type="Proteomes" id="UP000181942">
    <property type="component" value="Unassembled WGS sequence"/>
</dbReference>
<dbReference type="CDD" id="cd00090">
    <property type="entry name" value="HTH_ARSR"/>
    <property type="match status" value="1"/>
</dbReference>
<evidence type="ECO:0000256" key="1">
    <source>
        <dbReference type="ARBA" id="ARBA00023015"/>
    </source>
</evidence>
<accession>A0A1I2HUM9</accession>
<dbReference type="InterPro" id="IPR036390">
    <property type="entry name" value="WH_DNA-bd_sf"/>
</dbReference>
<dbReference type="AlphaFoldDB" id="A0A1I2HUM9"/>
<dbReference type="SUPFAM" id="SSF46785">
    <property type="entry name" value="Winged helix' DNA-binding domain"/>
    <property type="match status" value="1"/>
</dbReference>
<dbReference type="GO" id="GO:0003677">
    <property type="term" value="F:DNA binding"/>
    <property type="evidence" value="ECO:0007669"/>
    <property type="project" value="UniProtKB-KW"/>
</dbReference>
<proteinExistence type="predicted"/>
<organism evidence="6 7">
    <name type="scientific">Streptomyces mirabilis</name>
    <dbReference type="NCBI Taxonomy" id="68239"/>
    <lineage>
        <taxon>Bacteria</taxon>
        <taxon>Bacillati</taxon>
        <taxon>Actinomycetota</taxon>
        <taxon>Actinomycetes</taxon>
        <taxon>Kitasatosporales</taxon>
        <taxon>Streptomycetaceae</taxon>
        <taxon>Streptomyces</taxon>
    </lineage>
</organism>
<evidence type="ECO:0000256" key="2">
    <source>
        <dbReference type="ARBA" id="ARBA00023125"/>
    </source>
</evidence>
<dbReference type="Gene3D" id="1.10.10.10">
    <property type="entry name" value="Winged helix-like DNA-binding domain superfamily/Winged helix DNA-binding domain"/>
    <property type="match status" value="1"/>
</dbReference>
<dbReference type="PROSITE" id="PS50995">
    <property type="entry name" value="HTH_MARR_2"/>
    <property type="match status" value="1"/>
</dbReference>
<dbReference type="InterPro" id="IPR023187">
    <property type="entry name" value="Tscrpt_reg_MarR-type_CS"/>
</dbReference>
<dbReference type="PRINTS" id="PR00598">
    <property type="entry name" value="HTHMARR"/>
</dbReference>